<dbReference type="InterPro" id="IPR018228">
    <property type="entry name" value="DNase_TatD-rel_CS"/>
</dbReference>
<reference evidence="2" key="1">
    <citation type="journal article" date="2020" name="Nature">
        <title>Giant virus diversity and host interactions through global metagenomics.</title>
        <authorList>
            <person name="Schulz F."/>
            <person name="Roux S."/>
            <person name="Paez-Espino D."/>
            <person name="Jungbluth S."/>
            <person name="Walsh D.A."/>
            <person name="Denef V.J."/>
            <person name="McMahon K.D."/>
            <person name="Konstantinidis K.T."/>
            <person name="Eloe-Fadrosh E.A."/>
            <person name="Kyrpides N.C."/>
            <person name="Woyke T."/>
        </authorList>
    </citation>
    <scope>NUCLEOTIDE SEQUENCE</scope>
    <source>
        <strain evidence="2">GVMAG-M-3300027708-39</strain>
    </source>
</reference>
<evidence type="ECO:0008006" key="3">
    <source>
        <dbReference type="Google" id="ProtNLM"/>
    </source>
</evidence>
<dbReference type="PROSITE" id="PS01137">
    <property type="entry name" value="TATD_1"/>
    <property type="match status" value="1"/>
</dbReference>
<dbReference type="AlphaFoldDB" id="A0A6C0JKZ7"/>
<feature type="region of interest" description="Disordered" evidence="1">
    <location>
        <begin position="270"/>
        <end position="305"/>
    </location>
</feature>
<accession>A0A6C0JKZ7</accession>
<evidence type="ECO:0000313" key="2">
    <source>
        <dbReference type="EMBL" id="QHU04304.1"/>
    </source>
</evidence>
<sequence length="305" mass="35516">MSKRKYTNEEITNEEITNGKMNNIVQQIFALIGERNEIQVMKDIKYNANFRNEDGLSIFEIDNNIRKNNILMSCCMFGLQNAALFIIRNYKDSVELGSINRQGQTALMICINNNMYLVALELLNSQDSVPELANENIVSSFDLILRKPINNEDIKTVLVKLIEYYLQYSPTNKNFHKNINIICSNKHLVELLQSRFNKDVLDFDKICSPIQQAYVSDYVNNTITPYNMRNAQNITNATPYNMQIAEPIIDTHMHFDANEYTDEQLASMRINKRLGGKKKRTKRKVPKHKKTKRRGKSHKKNKRIK</sequence>
<organism evidence="2">
    <name type="scientific">viral metagenome</name>
    <dbReference type="NCBI Taxonomy" id="1070528"/>
    <lineage>
        <taxon>unclassified sequences</taxon>
        <taxon>metagenomes</taxon>
        <taxon>organismal metagenomes</taxon>
    </lineage>
</organism>
<protein>
    <recommendedName>
        <fullName evidence="3">Ankyrin repeat protein</fullName>
    </recommendedName>
</protein>
<dbReference type="EMBL" id="MN740395">
    <property type="protein sequence ID" value="QHU04304.1"/>
    <property type="molecule type" value="Genomic_DNA"/>
</dbReference>
<name>A0A6C0JKZ7_9ZZZZ</name>
<evidence type="ECO:0000256" key="1">
    <source>
        <dbReference type="SAM" id="MobiDB-lite"/>
    </source>
</evidence>
<proteinExistence type="predicted"/>